<keyword evidence="1" id="KW-0732">Signal</keyword>
<dbReference type="Proteomes" id="UP000190541">
    <property type="component" value="Unassembled WGS sequence"/>
</dbReference>
<keyword evidence="3" id="KW-1185">Reference proteome</keyword>
<evidence type="ECO:0000313" key="2">
    <source>
        <dbReference type="EMBL" id="SKB84273.1"/>
    </source>
</evidence>
<reference evidence="2 3" key="1">
    <citation type="submission" date="2017-02" db="EMBL/GenBank/DDBJ databases">
        <authorList>
            <person name="Peterson S.W."/>
        </authorList>
    </citation>
    <scope>NUCLEOTIDE SEQUENCE [LARGE SCALE GENOMIC DNA]</scope>
    <source>
        <strain evidence="2 3">DSM 22899</strain>
    </source>
</reference>
<protein>
    <submittedName>
        <fullName evidence="2">Uncharacterized protein</fullName>
    </submittedName>
</protein>
<dbReference type="OrthoDB" id="662966at2"/>
<dbReference type="STRING" id="623280.SAMN05660226_03359"/>
<sequence length="186" mass="20322">MKRSLIYSVLPLLVVLACQTANDSPAVRITANAHLPDSMIIPVSVGREMVHNYNRKQQQSGLDVTSDSLQTQFVWIAIEALEGLVDDAKAAGSDGVRIYFATYGSNEAALSFPNEPHHAGMNTLVFVPTKDTVVAGRHLHWDHYIHQFTPQGAWSELNEQAGVMNRTNICPPPQNCNGEGATLLSN</sequence>
<dbReference type="PROSITE" id="PS51257">
    <property type="entry name" value="PROKAR_LIPOPROTEIN"/>
    <property type="match status" value="1"/>
</dbReference>
<dbReference type="AlphaFoldDB" id="A0A1T5EJS7"/>
<dbReference type="EMBL" id="FUYS01000010">
    <property type="protein sequence ID" value="SKB84273.1"/>
    <property type="molecule type" value="Genomic_DNA"/>
</dbReference>
<organism evidence="2 3">
    <name type="scientific">Parapedobacter luteus</name>
    <dbReference type="NCBI Taxonomy" id="623280"/>
    <lineage>
        <taxon>Bacteria</taxon>
        <taxon>Pseudomonadati</taxon>
        <taxon>Bacteroidota</taxon>
        <taxon>Sphingobacteriia</taxon>
        <taxon>Sphingobacteriales</taxon>
        <taxon>Sphingobacteriaceae</taxon>
        <taxon>Parapedobacter</taxon>
    </lineage>
</organism>
<name>A0A1T5EJS7_9SPHI</name>
<evidence type="ECO:0000313" key="3">
    <source>
        <dbReference type="Proteomes" id="UP000190541"/>
    </source>
</evidence>
<evidence type="ECO:0000256" key="1">
    <source>
        <dbReference type="SAM" id="SignalP"/>
    </source>
</evidence>
<feature type="signal peptide" evidence="1">
    <location>
        <begin position="1"/>
        <end position="23"/>
    </location>
</feature>
<gene>
    <name evidence="2" type="ORF">SAMN05660226_03359</name>
</gene>
<dbReference type="RefSeq" id="WP_139378744.1">
    <property type="nucleotide sequence ID" value="NZ_FUYS01000010.1"/>
</dbReference>
<accession>A0A1T5EJS7</accession>
<feature type="chain" id="PRO_5013115059" evidence="1">
    <location>
        <begin position="24"/>
        <end position="186"/>
    </location>
</feature>
<proteinExistence type="predicted"/>